<accession>A0A7M6W5W2</accession>
<keyword evidence="8 10" id="KW-0675">Receptor</keyword>
<evidence type="ECO:0000256" key="9">
    <source>
        <dbReference type="ARBA" id="ARBA00023224"/>
    </source>
</evidence>
<name>A0A7M6W5W2_NASVI</name>
<evidence type="ECO:0000256" key="6">
    <source>
        <dbReference type="ARBA" id="ARBA00022989"/>
    </source>
</evidence>
<evidence type="ECO:0000256" key="7">
    <source>
        <dbReference type="ARBA" id="ARBA00023136"/>
    </source>
</evidence>
<evidence type="ECO:0000313" key="12">
    <source>
        <dbReference type="Proteomes" id="UP000002358"/>
    </source>
</evidence>
<keyword evidence="5 10" id="KW-0552">Olfaction</keyword>
<keyword evidence="4 10" id="KW-0812">Transmembrane</keyword>
<evidence type="ECO:0000256" key="10">
    <source>
        <dbReference type="RuleBase" id="RU351113"/>
    </source>
</evidence>
<dbReference type="GO" id="GO:0005549">
    <property type="term" value="F:odorant binding"/>
    <property type="evidence" value="ECO:0007669"/>
    <property type="project" value="InterPro"/>
</dbReference>
<dbReference type="GO" id="GO:0004984">
    <property type="term" value="F:olfactory receptor activity"/>
    <property type="evidence" value="ECO:0007669"/>
    <property type="project" value="InterPro"/>
</dbReference>
<evidence type="ECO:0000256" key="8">
    <source>
        <dbReference type="ARBA" id="ARBA00023170"/>
    </source>
</evidence>
<reference evidence="11" key="1">
    <citation type="submission" date="2021-01" db="UniProtKB">
        <authorList>
            <consortium name="EnsemblMetazoa"/>
        </authorList>
    </citation>
    <scope>IDENTIFICATION</scope>
</reference>
<dbReference type="InParanoid" id="A0A7M6W5W2"/>
<sequence>MDIFNSRFYRTNCFFLKLLGLWPLGDVSNNRIKRVTVVSLVVSLIIPMVIKLVQEWGNDIDIVIEVIGSLIYLSGSQLKYISCASVQSQIKFLYTEIERHWNTLTNEEEKKILKQYARDGYNLSFGYLMLLNVILVGYLLVPFTPMLLDLIDPLNETRPKAFPYFAEYFIDNQKYYFELTVHGWIICILSVQIYGTFDATYTQLVQHSCALFAIVEYRLGQATKMVASDEDSSHKDTDKVAYNMMVGAINYHKQAIQFVGLIEKCYSLLSFLIIILNTAVVSLAAVVTMLHIEKGNQKQAIRIGMLYVAFSFHLLYNSYPGQKVIDSSTRIQEAAFHCEWFNTSSKTKQLIKIIMLRSMVPCTLTAKTLVVLDLESFAFVFKKSISYITVIGSMR</sequence>
<keyword evidence="6 10" id="KW-1133">Transmembrane helix</keyword>
<dbReference type="AlphaFoldDB" id="A0A7M6W5W2"/>
<keyword evidence="9 10" id="KW-0807">Transducer</keyword>
<protein>
    <recommendedName>
        <fullName evidence="10">Odorant receptor</fullName>
    </recommendedName>
</protein>
<keyword evidence="7 10" id="KW-0472">Membrane</keyword>
<dbReference type="OrthoDB" id="7550677at2759"/>
<feature type="transmembrane region" description="Helical" evidence="10">
    <location>
        <begin position="268"/>
        <end position="288"/>
    </location>
</feature>
<feature type="transmembrane region" description="Helical" evidence="10">
    <location>
        <begin position="120"/>
        <end position="141"/>
    </location>
</feature>
<dbReference type="GO" id="GO:0007165">
    <property type="term" value="P:signal transduction"/>
    <property type="evidence" value="ECO:0007669"/>
    <property type="project" value="UniProtKB-KW"/>
</dbReference>
<feature type="transmembrane region" description="Helical" evidence="10">
    <location>
        <begin position="300"/>
        <end position="319"/>
    </location>
</feature>
<evidence type="ECO:0000256" key="4">
    <source>
        <dbReference type="ARBA" id="ARBA00022692"/>
    </source>
</evidence>
<evidence type="ECO:0000313" key="11">
    <source>
        <dbReference type="EnsemblMetazoa" id="NP_001177550"/>
    </source>
</evidence>
<dbReference type="RefSeq" id="NP_001177550.1">
    <property type="nucleotide sequence ID" value="NM_001190621.1"/>
</dbReference>
<keyword evidence="3 10" id="KW-0716">Sensory transduction</keyword>
<proteinExistence type="inferred from homology"/>
<dbReference type="PANTHER" id="PTHR21137:SF35">
    <property type="entry name" value="ODORANT RECEPTOR 19A-RELATED"/>
    <property type="match status" value="1"/>
</dbReference>
<keyword evidence="2" id="KW-1003">Cell membrane</keyword>
<comment type="similarity">
    <text evidence="10">Belongs to the insect chemoreceptor superfamily. Heteromeric odorant receptor channel (TC 1.A.69) family.</text>
</comment>
<dbReference type="Pfam" id="PF02949">
    <property type="entry name" value="7tm_6"/>
    <property type="match status" value="1"/>
</dbReference>
<dbReference type="GO" id="GO:0005886">
    <property type="term" value="C:plasma membrane"/>
    <property type="evidence" value="ECO:0007669"/>
    <property type="project" value="UniProtKB-SubCell"/>
</dbReference>
<dbReference type="Proteomes" id="UP000002358">
    <property type="component" value="Chromosome 4"/>
</dbReference>
<evidence type="ECO:0000256" key="3">
    <source>
        <dbReference type="ARBA" id="ARBA00022606"/>
    </source>
</evidence>
<keyword evidence="12" id="KW-1185">Reference proteome</keyword>
<evidence type="ECO:0000256" key="2">
    <source>
        <dbReference type="ARBA" id="ARBA00022475"/>
    </source>
</evidence>
<organism evidence="11 12">
    <name type="scientific">Nasonia vitripennis</name>
    <name type="common">Parasitic wasp</name>
    <dbReference type="NCBI Taxonomy" id="7425"/>
    <lineage>
        <taxon>Eukaryota</taxon>
        <taxon>Metazoa</taxon>
        <taxon>Ecdysozoa</taxon>
        <taxon>Arthropoda</taxon>
        <taxon>Hexapoda</taxon>
        <taxon>Insecta</taxon>
        <taxon>Pterygota</taxon>
        <taxon>Neoptera</taxon>
        <taxon>Endopterygota</taxon>
        <taxon>Hymenoptera</taxon>
        <taxon>Apocrita</taxon>
        <taxon>Proctotrupomorpha</taxon>
        <taxon>Chalcidoidea</taxon>
        <taxon>Pteromalidae</taxon>
        <taxon>Pteromalinae</taxon>
        <taxon>Nasonia</taxon>
    </lineage>
</organism>
<dbReference type="GeneID" id="100463117"/>
<dbReference type="CTD" id="100463117"/>
<dbReference type="InterPro" id="IPR004117">
    <property type="entry name" value="7tm6_olfct_rcpt"/>
</dbReference>
<evidence type="ECO:0000256" key="5">
    <source>
        <dbReference type="ARBA" id="ARBA00022725"/>
    </source>
</evidence>
<comment type="caution">
    <text evidence="10">Lacks conserved residue(s) required for the propagation of feature annotation.</text>
</comment>
<dbReference type="SMR" id="A0A7M6W5W2"/>
<comment type="subcellular location">
    <subcellularLocation>
        <location evidence="1 10">Cell membrane</location>
        <topology evidence="1 10">Multi-pass membrane protein</topology>
    </subcellularLocation>
</comment>
<dbReference type="KEGG" id="nvi:100463117"/>
<dbReference type="PANTHER" id="PTHR21137">
    <property type="entry name" value="ODORANT RECEPTOR"/>
    <property type="match status" value="1"/>
</dbReference>
<evidence type="ECO:0000256" key="1">
    <source>
        <dbReference type="ARBA" id="ARBA00004651"/>
    </source>
</evidence>
<dbReference type="EnsemblMetazoa" id="NM_001190621">
    <property type="protein sequence ID" value="NP_001177550"/>
    <property type="gene ID" value="GeneID_100463117"/>
</dbReference>